<reference evidence="10" key="2">
    <citation type="journal article" date="2014" name="Int. J. Syst. Evol. Microbiol.">
        <title>Complete genome of a new Firmicutes species belonging to the dominant human colonic microbiota ('Ruminococcus bicirculans') reveals two chromosomes and a selective capacity to utilize plant glucans.</title>
        <authorList>
            <consortium name="NISC Comparative Sequencing Program"/>
            <person name="Wegmann U."/>
            <person name="Louis P."/>
            <person name="Goesmann A."/>
            <person name="Henrissat B."/>
            <person name="Duncan S.H."/>
            <person name="Flint H.J."/>
        </authorList>
    </citation>
    <scope>NUCLEOTIDE SEQUENCE</scope>
    <source>
        <strain evidence="10">CCM 7403</strain>
    </source>
</reference>
<evidence type="ECO:0000313" key="10">
    <source>
        <dbReference type="EMBL" id="GGD08816.1"/>
    </source>
</evidence>
<evidence type="ECO:0000256" key="3">
    <source>
        <dbReference type="ARBA" id="ARBA00022448"/>
    </source>
</evidence>
<dbReference type="InterPro" id="IPR002549">
    <property type="entry name" value="AI-2E-like"/>
</dbReference>
<dbReference type="PANTHER" id="PTHR21716:SF53">
    <property type="entry name" value="PERMEASE PERM-RELATED"/>
    <property type="match status" value="1"/>
</dbReference>
<keyword evidence="5 9" id="KW-0812">Transmembrane</keyword>
<reference evidence="11" key="4">
    <citation type="submission" date="2019-03" db="EMBL/GenBank/DDBJ databases">
        <authorList>
            <person name="Huang Y."/>
        </authorList>
    </citation>
    <scope>NUCLEOTIDE SEQUENCE</scope>
    <source>
        <strain evidence="11">JCM 16608</strain>
    </source>
</reference>
<evidence type="ECO:0000256" key="7">
    <source>
        <dbReference type="ARBA" id="ARBA00023136"/>
    </source>
</evidence>
<evidence type="ECO:0000256" key="2">
    <source>
        <dbReference type="ARBA" id="ARBA00009773"/>
    </source>
</evidence>
<dbReference type="Proteomes" id="UP000297025">
    <property type="component" value="Chromosome"/>
</dbReference>
<evidence type="ECO:0000256" key="5">
    <source>
        <dbReference type="ARBA" id="ARBA00022692"/>
    </source>
</evidence>
<feature type="region of interest" description="Disordered" evidence="8">
    <location>
        <begin position="387"/>
        <end position="406"/>
    </location>
</feature>
<proteinExistence type="inferred from homology"/>
<keyword evidence="13" id="KW-1185">Reference proteome</keyword>
<name>A0A4P7UAF7_9ACTN</name>
<keyword evidence="7 9" id="KW-0472">Membrane</keyword>
<reference evidence="10" key="5">
    <citation type="submission" date="2024-05" db="EMBL/GenBank/DDBJ databases">
        <authorList>
            <person name="Sun Q."/>
            <person name="Sedlacek I."/>
        </authorList>
    </citation>
    <scope>NUCLEOTIDE SEQUENCE</scope>
    <source>
        <strain evidence="10">CCM 7403</strain>
    </source>
</reference>
<accession>A0A4P7UAF7</accession>
<feature type="transmembrane region" description="Helical" evidence="9">
    <location>
        <begin position="283"/>
        <end position="303"/>
    </location>
</feature>
<evidence type="ECO:0000256" key="1">
    <source>
        <dbReference type="ARBA" id="ARBA00004651"/>
    </source>
</evidence>
<evidence type="ECO:0000256" key="8">
    <source>
        <dbReference type="SAM" id="MobiDB-lite"/>
    </source>
</evidence>
<organism evidence="11 12">
    <name type="scientific">Nocardioides daphniae</name>
    <dbReference type="NCBI Taxonomy" id="402297"/>
    <lineage>
        <taxon>Bacteria</taxon>
        <taxon>Bacillati</taxon>
        <taxon>Actinomycetota</taxon>
        <taxon>Actinomycetes</taxon>
        <taxon>Propionibacteriales</taxon>
        <taxon>Nocardioidaceae</taxon>
        <taxon>Nocardioides</taxon>
    </lineage>
</organism>
<dbReference type="GO" id="GO:0055085">
    <property type="term" value="P:transmembrane transport"/>
    <property type="evidence" value="ECO:0007669"/>
    <property type="project" value="TreeGrafter"/>
</dbReference>
<reference evidence="11 12" key="1">
    <citation type="journal article" date="2008" name="Int. J. Syst. Evol. Microbiol.">
        <title>Nocardioides daphniae sp. nov., isolated from Daphnia cucullata (Crustacea: Cladocera).</title>
        <authorList>
            <person name="Toth E.M."/>
            <person name="Keki Z."/>
            <person name="Homonnay Z.G."/>
            <person name="Borsodi A.K."/>
            <person name="Marialigeti K."/>
            <person name="Schumann P."/>
        </authorList>
    </citation>
    <scope>NUCLEOTIDE SEQUENCE [LARGE SCALE GENOMIC DNA]</scope>
    <source>
        <strain evidence="11 12">JCM 16608</strain>
    </source>
</reference>
<feature type="transmembrane region" description="Helical" evidence="9">
    <location>
        <begin position="107"/>
        <end position="126"/>
    </location>
</feature>
<keyword evidence="6 9" id="KW-1133">Transmembrane helix</keyword>
<evidence type="ECO:0000313" key="12">
    <source>
        <dbReference type="Proteomes" id="UP000297025"/>
    </source>
</evidence>
<evidence type="ECO:0000256" key="4">
    <source>
        <dbReference type="ARBA" id="ARBA00022475"/>
    </source>
</evidence>
<dbReference type="EMBL" id="BMCK01000001">
    <property type="protein sequence ID" value="GGD08816.1"/>
    <property type="molecule type" value="Genomic_DNA"/>
</dbReference>
<protein>
    <submittedName>
        <fullName evidence="11">AI-2E family transporter</fullName>
    </submittedName>
    <submittedName>
        <fullName evidence="10">Permease</fullName>
    </submittedName>
</protein>
<feature type="transmembrane region" description="Helical" evidence="9">
    <location>
        <begin position="180"/>
        <end position="209"/>
    </location>
</feature>
<feature type="transmembrane region" description="Helical" evidence="9">
    <location>
        <begin position="44"/>
        <end position="68"/>
    </location>
</feature>
<dbReference type="Pfam" id="PF01594">
    <property type="entry name" value="AI-2E_transport"/>
    <property type="match status" value="1"/>
</dbReference>
<dbReference type="RefSeq" id="WP_135831277.1">
    <property type="nucleotide sequence ID" value="NZ_BMCK01000001.1"/>
</dbReference>
<gene>
    <name evidence="11" type="ORF">E2C04_01625</name>
    <name evidence="10" type="ORF">GCM10007231_04600</name>
</gene>
<feature type="transmembrane region" description="Helical" evidence="9">
    <location>
        <begin position="352"/>
        <end position="378"/>
    </location>
</feature>
<dbReference type="AlphaFoldDB" id="A0A4P7UAF7"/>
<keyword evidence="4" id="KW-1003">Cell membrane</keyword>
<evidence type="ECO:0000256" key="6">
    <source>
        <dbReference type="ARBA" id="ARBA00022989"/>
    </source>
</evidence>
<dbReference type="KEGG" id="ndp:E2C04_01625"/>
<comment type="subcellular location">
    <subcellularLocation>
        <location evidence="1">Cell membrane</location>
        <topology evidence="1">Multi-pass membrane protein</topology>
    </subcellularLocation>
</comment>
<reference evidence="13" key="3">
    <citation type="journal article" date="2019" name="Int. J. Syst. Evol. Microbiol.">
        <title>The Global Catalogue of Microorganisms (GCM) 10K type strain sequencing project: providing services to taxonomists for standard genome sequencing and annotation.</title>
        <authorList>
            <consortium name="The Broad Institute Genomics Platform"/>
            <consortium name="The Broad Institute Genome Sequencing Center for Infectious Disease"/>
            <person name="Wu L."/>
            <person name="Ma J."/>
        </authorList>
    </citation>
    <scope>NUCLEOTIDE SEQUENCE [LARGE SCALE GENOMIC DNA]</scope>
    <source>
        <strain evidence="13">CCM 7403</strain>
    </source>
</reference>
<feature type="compositionally biased region" description="Basic and acidic residues" evidence="8">
    <location>
        <begin position="1"/>
        <end position="20"/>
    </location>
</feature>
<evidence type="ECO:0000313" key="13">
    <source>
        <dbReference type="Proteomes" id="UP000630594"/>
    </source>
</evidence>
<comment type="similarity">
    <text evidence="2">Belongs to the autoinducer-2 exporter (AI-2E) (TC 2.A.86) family.</text>
</comment>
<dbReference type="EMBL" id="CP038462">
    <property type="protein sequence ID" value="QCC76228.1"/>
    <property type="molecule type" value="Genomic_DNA"/>
</dbReference>
<evidence type="ECO:0000256" key="9">
    <source>
        <dbReference type="SAM" id="Phobius"/>
    </source>
</evidence>
<keyword evidence="3" id="KW-0813">Transport</keyword>
<feature type="transmembrane region" description="Helical" evidence="9">
    <location>
        <begin position="257"/>
        <end position="277"/>
    </location>
</feature>
<feature type="transmembrane region" description="Helical" evidence="9">
    <location>
        <begin position="310"/>
        <end position="332"/>
    </location>
</feature>
<dbReference type="OrthoDB" id="9784366at2"/>
<dbReference type="Proteomes" id="UP000630594">
    <property type="component" value="Unassembled WGS sequence"/>
</dbReference>
<sequence>MSDKTHSDDAHVEPGTRDAEQATAEMVSEAPVGPRKEVVIGQGIAWTATWSARWILIAIALVIVGEVIGKTWSILMPVALALLVTAVLAPIAGFFERRAKFPPSLAAAATLVGGVGLVTWGIFLMAPSVASQSTEIADDAVKGIDELQKWVRDSNLFNKDQIDDFLAAAQKKLSESADVIAGGVLTGVSAVTSALINMVVIAFLVFFFLKDGRNFRPWVRSVTGPSVGEHLVELLGRIWATLGGFIRTQALVSGIDAVLIGIGLVVIGVPLAVPLAVLTFFGGFVPIVGAIAAGAIAVLVALVSNGLTGALWVLLLIVAVQQIEGNLLSPMLQSKSMNLHPAMVLLSVTLGSSLYGIAGAFLAVPVAAVLAVLFRYLLEQVDRTVARGGKTPEPRPDEDEEEPYNPLVNVGEKVGALVTKVRARRADRHEREA</sequence>
<feature type="region of interest" description="Disordered" evidence="8">
    <location>
        <begin position="1"/>
        <end position="29"/>
    </location>
</feature>
<feature type="transmembrane region" description="Helical" evidence="9">
    <location>
        <begin position="74"/>
        <end position="95"/>
    </location>
</feature>
<evidence type="ECO:0000313" key="11">
    <source>
        <dbReference type="EMBL" id="QCC76228.1"/>
    </source>
</evidence>
<dbReference type="GO" id="GO:0005886">
    <property type="term" value="C:plasma membrane"/>
    <property type="evidence" value="ECO:0007669"/>
    <property type="project" value="UniProtKB-SubCell"/>
</dbReference>
<dbReference type="PANTHER" id="PTHR21716">
    <property type="entry name" value="TRANSMEMBRANE PROTEIN"/>
    <property type="match status" value="1"/>
</dbReference>